<reference evidence="2" key="1">
    <citation type="submission" date="2021-01" db="EMBL/GenBank/DDBJ databases">
        <title>Whole genome shotgun sequence of Actinoplanes ferrugineus NBRC 15555.</title>
        <authorList>
            <person name="Komaki H."/>
            <person name="Tamura T."/>
        </authorList>
    </citation>
    <scope>NUCLEOTIDE SEQUENCE</scope>
    <source>
        <strain evidence="2">NBRC 15555</strain>
    </source>
</reference>
<evidence type="ECO:0000313" key="3">
    <source>
        <dbReference type="Proteomes" id="UP000598174"/>
    </source>
</evidence>
<proteinExistence type="predicted"/>
<comment type="caution">
    <text evidence="2">The sequence shown here is derived from an EMBL/GenBank/DDBJ whole genome shotgun (WGS) entry which is preliminary data.</text>
</comment>
<dbReference type="Proteomes" id="UP000598174">
    <property type="component" value="Unassembled WGS sequence"/>
</dbReference>
<dbReference type="AlphaFoldDB" id="A0A919J6Q0"/>
<gene>
    <name evidence="2" type="ORF">Afe05nite_67100</name>
</gene>
<evidence type="ECO:0000256" key="1">
    <source>
        <dbReference type="SAM" id="MobiDB-lite"/>
    </source>
</evidence>
<protein>
    <submittedName>
        <fullName evidence="2">Uncharacterized protein</fullName>
    </submittedName>
</protein>
<evidence type="ECO:0000313" key="2">
    <source>
        <dbReference type="EMBL" id="GIE14870.1"/>
    </source>
</evidence>
<keyword evidence="3" id="KW-1185">Reference proteome</keyword>
<feature type="region of interest" description="Disordered" evidence="1">
    <location>
        <begin position="1"/>
        <end position="22"/>
    </location>
</feature>
<sequence>MIVSLRDGMATKRRDDPADGSGVGLFGGRCGDRAPWVVMIATRRAPSGRPPTTYVAGIHSLTVPTVVSRWVARDRAT</sequence>
<dbReference type="EMBL" id="BOMM01000059">
    <property type="protein sequence ID" value="GIE14870.1"/>
    <property type="molecule type" value="Genomic_DNA"/>
</dbReference>
<organism evidence="2 3">
    <name type="scientific">Paractinoplanes ferrugineus</name>
    <dbReference type="NCBI Taxonomy" id="113564"/>
    <lineage>
        <taxon>Bacteria</taxon>
        <taxon>Bacillati</taxon>
        <taxon>Actinomycetota</taxon>
        <taxon>Actinomycetes</taxon>
        <taxon>Micromonosporales</taxon>
        <taxon>Micromonosporaceae</taxon>
        <taxon>Paractinoplanes</taxon>
    </lineage>
</organism>
<name>A0A919J6Q0_9ACTN</name>
<accession>A0A919J6Q0</accession>